<evidence type="ECO:0000313" key="2">
    <source>
        <dbReference type="Proteomes" id="UP001595476"/>
    </source>
</evidence>
<dbReference type="RefSeq" id="WP_386723350.1">
    <property type="nucleotide sequence ID" value="NZ_JBHRSZ010000009.1"/>
</dbReference>
<evidence type="ECO:0000313" key="1">
    <source>
        <dbReference type="EMBL" id="MFC3153430.1"/>
    </source>
</evidence>
<sequence length="296" mass="35557">MNDIAKDSVNESLQSRLYTGWVRHRRFVPVSHEFRYPIFMFYLDLDELPSLFSSKWYTSLERFNLVSFRRRDYFQPETECLKQAVIEAAEGSLKQQHITDVSIRSVRMLTHLRLFNFLFNPVTFYYCFDEHENLVCILSEITNTPWDERHHYVLPVNPQGKNRAYPDYSYQPKGRCNHLFEFEKAFHVSPFNPMNMDYRWMFSHPDQVLHVHMENRLSVSDTLNAANQDMTEKHFDATLRLEQRSIERELSKQLIRQPLMTVKVVTGIYWQAFKLWCKRAPFYDHPKLSQTNHSQQ</sequence>
<accession>A0ABV7HLU4</accession>
<dbReference type="PANTHER" id="PTHR33973">
    <property type="entry name" value="OS07G0153300 PROTEIN"/>
    <property type="match status" value="1"/>
</dbReference>
<dbReference type="Pfam" id="PF07103">
    <property type="entry name" value="DUF1365"/>
    <property type="match status" value="1"/>
</dbReference>
<organism evidence="1 2">
    <name type="scientific">Litoribrevibacter euphylliae</name>
    <dbReference type="NCBI Taxonomy" id="1834034"/>
    <lineage>
        <taxon>Bacteria</taxon>
        <taxon>Pseudomonadati</taxon>
        <taxon>Pseudomonadota</taxon>
        <taxon>Gammaproteobacteria</taxon>
        <taxon>Oceanospirillales</taxon>
        <taxon>Oceanospirillaceae</taxon>
        <taxon>Litoribrevibacter</taxon>
    </lineage>
</organism>
<dbReference type="InterPro" id="IPR010775">
    <property type="entry name" value="DUF1365"/>
</dbReference>
<reference evidence="2" key="1">
    <citation type="journal article" date="2019" name="Int. J. Syst. Evol. Microbiol.">
        <title>The Global Catalogue of Microorganisms (GCM) 10K type strain sequencing project: providing services to taxonomists for standard genome sequencing and annotation.</title>
        <authorList>
            <consortium name="The Broad Institute Genomics Platform"/>
            <consortium name="The Broad Institute Genome Sequencing Center for Infectious Disease"/>
            <person name="Wu L."/>
            <person name="Ma J."/>
        </authorList>
    </citation>
    <scope>NUCLEOTIDE SEQUENCE [LARGE SCALE GENOMIC DNA]</scope>
    <source>
        <strain evidence="2">KCTC 52438</strain>
    </source>
</reference>
<proteinExistence type="predicted"/>
<protein>
    <submittedName>
        <fullName evidence="1">DUF1365 domain-containing protein</fullName>
    </submittedName>
</protein>
<dbReference type="EMBL" id="JBHRSZ010000009">
    <property type="protein sequence ID" value="MFC3153430.1"/>
    <property type="molecule type" value="Genomic_DNA"/>
</dbReference>
<gene>
    <name evidence="1" type="ORF">ACFOEK_20485</name>
</gene>
<dbReference type="PANTHER" id="PTHR33973:SF4">
    <property type="entry name" value="OS07G0153300 PROTEIN"/>
    <property type="match status" value="1"/>
</dbReference>
<keyword evidence="2" id="KW-1185">Reference proteome</keyword>
<name>A0ABV7HLU4_9GAMM</name>
<dbReference type="Proteomes" id="UP001595476">
    <property type="component" value="Unassembled WGS sequence"/>
</dbReference>
<comment type="caution">
    <text evidence="1">The sequence shown here is derived from an EMBL/GenBank/DDBJ whole genome shotgun (WGS) entry which is preliminary data.</text>
</comment>